<gene>
    <name evidence="2" type="ORF">H2O64_04860</name>
</gene>
<reference evidence="2 3" key="1">
    <citation type="submission" date="2020-07" db="EMBL/GenBank/DDBJ databases">
        <title>Description of Kordia aestuariivivens sp. nov., isolated from a tidal flat.</title>
        <authorList>
            <person name="Park S."/>
            <person name="Yoon J.-H."/>
        </authorList>
    </citation>
    <scope>NUCLEOTIDE SEQUENCE [LARGE SCALE GENOMIC DNA]</scope>
    <source>
        <strain evidence="2 3">YSTF-M3</strain>
    </source>
</reference>
<evidence type="ECO:0000256" key="1">
    <source>
        <dbReference type="SAM" id="MobiDB-lite"/>
    </source>
</evidence>
<organism evidence="2 3">
    <name type="scientific">Kordia aestuariivivens</name>
    <dbReference type="NCBI Taxonomy" id="2759037"/>
    <lineage>
        <taxon>Bacteria</taxon>
        <taxon>Pseudomonadati</taxon>
        <taxon>Bacteroidota</taxon>
        <taxon>Flavobacteriia</taxon>
        <taxon>Flavobacteriales</taxon>
        <taxon>Flavobacteriaceae</taxon>
        <taxon>Kordia</taxon>
    </lineage>
</organism>
<evidence type="ECO:0000313" key="3">
    <source>
        <dbReference type="Proteomes" id="UP000619238"/>
    </source>
</evidence>
<dbReference type="Proteomes" id="UP000619238">
    <property type="component" value="Unassembled WGS sequence"/>
</dbReference>
<feature type="compositionally biased region" description="Basic and acidic residues" evidence="1">
    <location>
        <begin position="1"/>
        <end position="11"/>
    </location>
</feature>
<accession>A0ABR7Q618</accession>
<feature type="region of interest" description="Disordered" evidence="1">
    <location>
        <begin position="1"/>
        <end position="22"/>
    </location>
</feature>
<evidence type="ECO:0000313" key="2">
    <source>
        <dbReference type="EMBL" id="MBC8753990.1"/>
    </source>
</evidence>
<name>A0ABR7Q618_9FLAO</name>
<sequence length="70" mass="8379">MEESEKSKKENTQQQLDALEESIKFQDQKEIQELFKKMDVDDIPFDMYVEAINKQLSFKVSFEDVIDEEE</sequence>
<dbReference type="RefSeq" id="WP_187561024.1">
    <property type="nucleotide sequence ID" value="NZ_JACGWS010000002.1"/>
</dbReference>
<proteinExistence type="predicted"/>
<dbReference type="EMBL" id="JACGWS010000002">
    <property type="protein sequence ID" value="MBC8753990.1"/>
    <property type="molecule type" value="Genomic_DNA"/>
</dbReference>
<protein>
    <submittedName>
        <fullName evidence="2">Uncharacterized protein</fullName>
    </submittedName>
</protein>
<keyword evidence="3" id="KW-1185">Reference proteome</keyword>
<comment type="caution">
    <text evidence="2">The sequence shown here is derived from an EMBL/GenBank/DDBJ whole genome shotgun (WGS) entry which is preliminary data.</text>
</comment>